<sequence>MALCQPTEKPQGVEPEGEKQAKKQSRKETKQPKPSTFHGVLSAAILSNTPRSPVRRQHPSKRGKKPKTETFTWRGNYAVVLCLAGRKQIKEFKDRKKQGSAWTKVLHTLSKEMEPLNDKTQASQGSGA</sequence>
<evidence type="ECO:0000256" key="1">
    <source>
        <dbReference type="SAM" id="MobiDB-lite"/>
    </source>
</evidence>
<feature type="compositionally biased region" description="Basic residues" evidence="1">
    <location>
        <begin position="53"/>
        <end position="65"/>
    </location>
</feature>
<evidence type="ECO:0000313" key="2">
    <source>
        <dbReference type="EMBL" id="RKO93403.1"/>
    </source>
</evidence>
<accession>A0A4P9WMY3</accession>
<reference evidence="3" key="1">
    <citation type="journal article" date="2018" name="Nat. Microbiol.">
        <title>Leveraging single-cell genomics to expand the fungal tree of life.</title>
        <authorList>
            <person name="Ahrendt S.R."/>
            <person name="Quandt C.A."/>
            <person name="Ciobanu D."/>
            <person name="Clum A."/>
            <person name="Salamov A."/>
            <person name="Andreopoulos B."/>
            <person name="Cheng J.F."/>
            <person name="Woyke T."/>
            <person name="Pelin A."/>
            <person name="Henrissat B."/>
            <person name="Reynolds N.K."/>
            <person name="Benny G.L."/>
            <person name="Smith M.E."/>
            <person name="James T.Y."/>
            <person name="Grigoriev I.V."/>
        </authorList>
    </citation>
    <scope>NUCLEOTIDE SEQUENCE [LARGE SCALE GENOMIC DNA]</scope>
</reference>
<protein>
    <submittedName>
        <fullName evidence="2">Uncharacterized protein</fullName>
    </submittedName>
</protein>
<feature type="compositionally biased region" description="Basic and acidic residues" evidence="1">
    <location>
        <begin position="16"/>
        <end position="31"/>
    </location>
</feature>
<keyword evidence="3" id="KW-1185">Reference proteome</keyword>
<dbReference type="Proteomes" id="UP000269721">
    <property type="component" value="Unassembled WGS sequence"/>
</dbReference>
<evidence type="ECO:0000313" key="3">
    <source>
        <dbReference type="Proteomes" id="UP000269721"/>
    </source>
</evidence>
<organism evidence="2 3">
    <name type="scientific">Blyttiomyces helicus</name>
    <dbReference type="NCBI Taxonomy" id="388810"/>
    <lineage>
        <taxon>Eukaryota</taxon>
        <taxon>Fungi</taxon>
        <taxon>Fungi incertae sedis</taxon>
        <taxon>Chytridiomycota</taxon>
        <taxon>Chytridiomycota incertae sedis</taxon>
        <taxon>Chytridiomycetes</taxon>
        <taxon>Chytridiomycetes incertae sedis</taxon>
        <taxon>Blyttiomyces</taxon>
    </lineage>
</organism>
<feature type="region of interest" description="Disordered" evidence="1">
    <location>
        <begin position="1"/>
        <end position="70"/>
    </location>
</feature>
<proteinExistence type="predicted"/>
<dbReference type="EMBL" id="KZ994257">
    <property type="protein sequence ID" value="RKO93403.1"/>
    <property type="molecule type" value="Genomic_DNA"/>
</dbReference>
<dbReference type="AlphaFoldDB" id="A0A4P9WMY3"/>
<name>A0A4P9WMY3_9FUNG</name>
<gene>
    <name evidence="2" type="ORF">BDK51DRAFT_31335</name>
</gene>